<dbReference type="EMBL" id="CP014136">
    <property type="protein sequence ID" value="ATA21715.1"/>
    <property type="molecule type" value="Genomic_DNA"/>
</dbReference>
<dbReference type="OrthoDB" id="9809799at2"/>
<evidence type="ECO:0000256" key="3">
    <source>
        <dbReference type="ARBA" id="ARBA00022448"/>
    </source>
</evidence>
<keyword evidence="6 10" id="KW-0812">Transmembrane</keyword>
<evidence type="ECO:0000313" key="12">
    <source>
        <dbReference type="EMBL" id="ATA21715.1"/>
    </source>
</evidence>
<dbReference type="KEGG" id="gqu:AWC35_21560"/>
<reference evidence="12 13" key="1">
    <citation type="submission" date="2016-01" db="EMBL/GenBank/DDBJ databases">
        <authorList>
            <person name="Oliw E.H."/>
        </authorList>
    </citation>
    <scope>NUCLEOTIDE SEQUENCE [LARGE SCALE GENOMIC DNA]</scope>
    <source>
        <strain evidence="12 13">FRB97</strain>
    </source>
</reference>
<keyword evidence="9 10" id="KW-0472">Membrane</keyword>
<dbReference type="AlphaFoldDB" id="A0A250B6J4"/>
<keyword evidence="5" id="KW-0997">Cell inner membrane</keyword>
<evidence type="ECO:0000256" key="1">
    <source>
        <dbReference type="ARBA" id="ARBA00004429"/>
    </source>
</evidence>
<evidence type="ECO:0000256" key="7">
    <source>
        <dbReference type="ARBA" id="ARBA00022970"/>
    </source>
</evidence>
<evidence type="ECO:0000256" key="2">
    <source>
        <dbReference type="ARBA" id="ARBA00010072"/>
    </source>
</evidence>
<keyword evidence="8 10" id="KW-1133">Transmembrane helix</keyword>
<dbReference type="RefSeq" id="WP_095848299.1">
    <property type="nucleotide sequence ID" value="NZ_CP014136.1"/>
</dbReference>
<dbReference type="InterPro" id="IPR035906">
    <property type="entry name" value="MetI-like_sf"/>
</dbReference>
<gene>
    <name evidence="12" type="ORF">AWC35_21560</name>
</gene>
<dbReference type="GO" id="GO:0006865">
    <property type="term" value="P:amino acid transport"/>
    <property type="evidence" value="ECO:0007669"/>
    <property type="project" value="UniProtKB-KW"/>
</dbReference>
<keyword evidence="3 10" id="KW-0813">Transport</keyword>
<feature type="transmembrane region" description="Helical" evidence="10">
    <location>
        <begin position="64"/>
        <end position="89"/>
    </location>
</feature>
<protein>
    <recommendedName>
        <fullName evidence="11">ABC transmembrane type-1 domain-containing protein</fullName>
    </recommendedName>
</protein>
<accession>A0A250B6J4</accession>
<dbReference type="SUPFAM" id="SSF161098">
    <property type="entry name" value="MetI-like"/>
    <property type="match status" value="1"/>
</dbReference>
<evidence type="ECO:0000256" key="6">
    <source>
        <dbReference type="ARBA" id="ARBA00022692"/>
    </source>
</evidence>
<proteinExistence type="inferred from homology"/>
<keyword evidence="4" id="KW-1003">Cell membrane</keyword>
<evidence type="ECO:0000259" key="11">
    <source>
        <dbReference type="PROSITE" id="PS50928"/>
    </source>
</evidence>
<name>A0A250B6J4_9GAMM</name>
<evidence type="ECO:0000256" key="8">
    <source>
        <dbReference type="ARBA" id="ARBA00022989"/>
    </source>
</evidence>
<feature type="transmembrane region" description="Helical" evidence="10">
    <location>
        <begin position="184"/>
        <end position="210"/>
    </location>
</feature>
<keyword evidence="7" id="KW-0029">Amino-acid transport</keyword>
<evidence type="ECO:0000256" key="10">
    <source>
        <dbReference type="RuleBase" id="RU363032"/>
    </source>
</evidence>
<dbReference type="GO" id="GO:0022857">
    <property type="term" value="F:transmembrane transporter activity"/>
    <property type="evidence" value="ECO:0007669"/>
    <property type="project" value="InterPro"/>
</dbReference>
<dbReference type="InterPro" id="IPR043429">
    <property type="entry name" value="ArtM/GltK/GlnP/TcyL/YhdX-like"/>
</dbReference>
<dbReference type="GO" id="GO:0043190">
    <property type="term" value="C:ATP-binding cassette (ABC) transporter complex"/>
    <property type="evidence" value="ECO:0007669"/>
    <property type="project" value="InterPro"/>
</dbReference>
<evidence type="ECO:0000256" key="5">
    <source>
        <dbReference type="ARBA" id="ARBA00022519"/>
    </source>
</evidence>
<evidence type="ECO:0000313" key="13">
    <source>
        <dbReference type="Proteomes" id="UP000217182"/>
    </source>
</evidence>
<evidence type="ECO:0000256" key="9">
    <source>
        <dbReference type="ARBA" id="ARBA00023136"/>
    </source>
</evidence>
<comment type="similarity">
    <text evidence="2">Belongs to the binding-protein-dependent transport system permease family. HisMQ subfamily.</text>
</comment>
<evidence type="ECO:0000256" key="4">
    <source>
        <dbReference type="ARBA" id="ARBA00022475"/>
    </source>
</evidence>
<dbReference type="PANTHER" id="PTHR30614:SF0">
    <property type="entry name" value="L-CYSTINE TRANSPORT SYSTEM PERMEASE PROTEIN TCYL"/>
    <property type="match status" value="1"/>
</dbReference>
<feature type="domain" description="ABC transmembrane type-1" evidence="11">
    <location>
        <begin position="16"/>
        <end position="205"/>
    </location>
</feature>
<dbReference type="NCBIfam" id="TIGR01726">
    <property type="entry name" value="HEQRo_perm_3TM"/>
    <property type="match status" value="1"/>
</dbReference>
<dbReference type="Pfam" id="PF00528">
    <property type="entry name" value="BPD_transp_1"/>
    <property type="match status" value="1"/>
</dbReference>
<dbReference type="CDD" id="cd06261">
    <property type="entry name" value="TM_PBP2"/>
    <property type="match status" value="1"/>
</dbReference>
<dbReference type="InterPro" id="IPR000515">
    <property type="entry name" value="MetI-like"/>
</dbReference>
<dbReference type="PANTHER" id="PTHR30614">
    <property type="entry name" value="MEMBRANE COMPONENT OF AMINO ACID ABC TRANSPORTER"/>
    <property type="match status" value="1"/>
</dbReference>
<keyword evidence="13" id="KW-1185">Reference proteome</keyword>
<organism evidence="12 13">
    <name type="scientific">Gibbsiella quercinecans</name>
    <dbReference type="NCBI Taxonomy" id="929813"/>
    <lineage>
        <taxon>Bacteria</taxon>
        <taxon>Pseudomonadati</taxon>
        <taxon>Pseudomonadota</taxon>
        <taxon>Gammaproteobacteria</taxon>
        <taxon>Enterobacterales</taxon>
        <taxon>Yersiniaceae</taxon>
        <taxon>Gibbsiella</taxon>
    </lineage>
</organism>
<feature type="transmembrane region" description="Helical" evidence="10">
    <location>
        <begin position="20"/>
        <end position="43"/>
    </location>
</feature>
<dbReference type="PROSITE" id="PS50928">
    <property type="entry name" value="ABC_TM1"/>
    <property type="match status" value="1"/>
</dbReference>
<dbReference type="InterPro" id="IPR010065">
    <property type="entry name" value="AA_ABC_transptr_permease_3TM"/>
</dbReference>
<sequence length="220" mass="23824">MSDNLLQYLGYFWQGAKVTIWISWLALLLACVIGTLVATANLSKYRALRIFAKVYIEFFRSMPILVLLFVCYYGLPLIVGIEVSAFTAVTLGLGLTTSAAVAVVVQAGIASVDHGQREAGVALGLSPFQLWSKVILPQALRVIVPPSVGIYISALKDSSLGAVIGYVELTKTGLLIRDATGDNVSIIVAVASIYFLINFLISRLGAFLEYRMRIPGFSRS</sequence>
<comment type="subcellular location">
    <subcellularLocation>
        <location evidence="1">Cell inner membrane</location>
        <topology evidence="1">Multi-pass membrane protein</topology>
    </subcellularLocation>
    <subcellularLocation>
        <location evidence="10">Cell membrane</location>
        <topology evidence="10">Multi-pass membrane protein</topology>
    </subcellularLocation>
</comment>
<dbReference type="Gene3D" id="1.10.3720.10">
    <property type="entry name" value="MetI-like"/>
    <property type="match status" value="1"/>
</dbReference>
<dbReference type="Proteomes" id="UP000217182">
    <property type="component" value="Chromosome"/>
</dbReference>